<feature type="region of interest" description="Disordered" evidence="1">
    <location>
        <begin position="234"/>
        <end position="255"/>
    </location>
</feature>
<feature type="transmembrane region" description="Helical" evidence="2">
    <location>
        <begin position="199"/>
        <end position="225"/>
    </location>
</feature>
<evidence type="ECO:0000256" key="1">
    <source>
        <dbReference type="SAM" id="MobiDB-lite"/>
    </source>
</evidence>
<dbReference type="Proteomes" id="UP000287969">
    <property type="component" value="Chromosome"/>
</dbReference>
<evidence type="ECO:0000313" key="4">
    <source>
        <dbReference type="EMBL" id="QAT62271.1"/>
    </source>
</evidence>
<reference evidence="5" key="1">
    <citation type="submission" date="2019-01" db="EMBL/GenBank/DDBJ databases">
        <title>Draft genomes of a novel of Sporanaerobacter strains.</title>
        <authorList>
            <person name="Ma S."/>
        </authorList>
    </citation>
    <scope>NUCLEOTIDE SEQUENCE [LARGE SCALE GENOMIC DNA]</scope>
    <source>
        <strain evidence="5">NJN-17</strain>
    </source>
</reference>
<dbReference type="PANTHER" id="PTHR30373">
    <property type="entry name" value="UPF0603 PROTEIN YGCG"/>
    <property type="match status" value="1"/>
</dbReference>
<dbReference type="Gene3D" id="3.10.310.50">
    <property type="match status" value="1"/>
</dbReference>
<dbReference type="AlphaFoldDB" id="A0A410QE54"/>
<keyword evidence="5" id="KW-1185">Reference proteome</keyword>
<organism evidence="4 5">
    <name type="scientific">Acidilutibacter cellobiosedens</name>
    <dbReference type="NCBI Taxonomy" id="2507161"/>
    <lineage>
        <taxon>Bacteria</taxon>
        <taxon>Bacillati</taxon>
        <taxon>Bacillota</taxon>
        <taxon>Tissierellia</taxon>
        <taxon>Tissierellales</taxon>
        <taxon>Acidilutibacteraceae</taxon>
        <taxon>Acidilutibacter</taxon>
    </lineage>
</organism>
<keyword evidence="2" id="KW-0812">Transmembrane</keyword>
<dbReference type="InterPro" id="IPR007621">
    <property type="entry name" value="TPM_dom"/>
</dbReference>
<evidence type="ECO:0000259" key="3">
    <source>
        <dbReference type="Pfam" id="PF04536"/>
    </source>
</evidence>
<proteinExistence type="predicted"/>
<protein>
    <recommendedName>
        <fullName evidence="3">TPM domain-containing protein</fullName>
    </recommendedName>
</protein>
<name>A0A410QE54_9FIRM</name>
<keyword evidence="2" id="KW-1133">Transmembrane helix</keyword>
<dbReference type="OrthoDB" id="9810918at2"/>
<dbReference type="EMBL" id="CP035282">
    <property type="protein sequence ID" value="QAT62271.1"/>
    <property type="molecule type" value="Genomic_DNA"/>
</dbReference>
<dbReference type="RefSeq" id="WP_071140955.1">
    <property type="nucleotide sequence ID" value="NZ_CP035282.1"/>
</dbReference>
<dbReference type="KEGG" id="spoa:EQM13_12085"/>
<evidence type="ECO:0000256" key="2">
    <source>
        <dbReference type="SAM" id="Phobius"/>
    </source>
</evidence>
<keyword evidence="2" id="KW-0472">Membrane</keyword>
<evidence type="ECO:0000313" key="5">
    <source>
        <dbReference type="Proteomes" id="UP000287969"/>
    </source>
</evidence>
<gene>
    <name evidence="4" type="ORF">EQM13_12085</name>
</gene>
<dbReference type="Pfam" id="PF04536">
    <property type="entry name" value="TPM_phosphatase"/>
    <property type="match status" value="1"/>
</dbReference>
<sequence length="255" mass="28316">MKKSVKGLIVLFLILLIGTNISFAEKLNLPEASQNFYVYDEGNILDADGTDYIVSVNENLYRKTGAQVVVAIVNTTGDTDIKEYANRLFEKWEIGSKEYDNGILILMDLENRELWIEVGYGLEGPLPDSKVGRIIEDEMIPSFKENQYEKGILNGFNSIITVIEDEYNVDVGRENVNQNIYENYSEKNFFGVGNILPKILIVIGVIVFLFIDFTFFHGWLTFFILRNIGRGGNGRGGGDRGGGGSSGGGGAGGRW</sequence>
<feature type="domain" description="TPM" evidence="3">
    <location>
        <begin position="38"/>
        <end position="161"/>
    </location>
</feature>
<dbReference type="PANTHER" id="PTHR30373:SF2">
    <property type="entry name" value="UPF0603 PROTEIN YGCG"/>
    <property type="match status" value="1"/>
</dbReference>
<accession>A0A410QE54</accession>